<dbReference type="KEGG" id="ssub:CP968_22790"/>
<feature type="transmembrane region" description="Helical" evidence="2">
    <location>
        <begin position="56"/>
        <end position="78"/>
    </location>
</feature>
<keyword evidence="2" id="KW-0472">Membrane</keyword>
<reference evidence="4 5" key="2">
    <citation type="submission" date="2017-09" db="EMBL/GenBank/DDBJ databases">
        <authorList>
            <person name="Lee N."/>
            <person name="Cho B.-K."/>
        </authorList>
    </citation>
    <scope>NUCLEOTIDE SEQUENCE [LARGE SCALE GENOMIC DNA]</scope>
    <source>
        <strain evidence="4 5">ATCC 27467</strain>
    </source>
</reference>
<dbReference type="EMBL" id="BMVX01000013">
    <property type="protein sequence ID" value="GGZ73874.1"/>
    <property type="molecule type" value="Genomic_DNA"/>
</dbReference>
<reference evidence="3" key="3">
    <citation type="submission" date="2020-09" db="EMBL/GenBank/DDBJ databases">
        <authorList>
            <person name="Sun Q."/>
            <person name="Ohkuma M."/>
        </authorList>
    </citation>
    <scope>NUCLEOTIDE SEQUENCE</scope>
    <source>
        <strain evidence="3">JCM 4834</strain>
    </source>
</reference>
<reference evidence="3" key="1">
    <citation type="journal article" date="2014" name="Int. J. Syst. Evol. Microbiol.">
        <title>Complete genome sequence of Corynebacterium casei LMG S-19264T (=DSM 44701T), isolated from a smear-ripened cheese.</title>
        <authorList>
            <consortium name="US DOE Joint Genome Institute (JGI-PGF)"/>
            <person name="Walter F."/>
            <person name="Albersmeier A."/>
            <person name="Kalinowski J."/>
            <person name="Ruckert C."/>
        </authorList>
    </citation>
    <scope>NUCLEOTIDE SEQUENCE</scope>
    <source>
        <strain evidence="3">JCM 4834</strain>
    </source>
</reference>
<name>A0A5P2UQS5_9ACTN</name>
<feature type="region of interest" description="Disordered" evidence="1">
    <location>
        <begin position="1"/>
        <end position="23"/>
    </location>
</feature>
<feature type="transmembrane region" description="Helical" evidence="2">
    <location>
        <begin position="143"/>
        <end position="163"/>
    </location>
</feature>
<proteinExistence type="predicted"/>
<keyword evidence="2" id="KW-1133">Transmembrane helix</keyword>
<dbReference type="Proteomes" id="UP000634660">
    <property type="component" value="Unassembled WGS sequence"/>
</dbReference>
<organism evidence="4 5">
    <name type="scientific">Streptomyces subrutilus</name>
    <dbReference type="NCBI Taxonomy" id="36818"/>
    <lineage>
        <taxon>Bacteria</taxon>
        <taxon>Bacillati</taxon>
        <taxon>Actinomycetota</taxon>
        <taxon>Actinomycetes</taxon>
        <taxon>Kitasatosporales</taxon>
        <taxon>Streptomycetaceae</taxon>
        <taxon>Streptomyces</taxon>
    </lineage>
</organism>
<feature type="transmembrane region" description="Helical" evidence="2">
    <location>
        <begin position="25"/>
        <end position="44"/>
    </location>
</feature>
<evidence type="ECO:0000256" key="1">
    <source>
        <dbReference type="SAM" id="MobiDB-lite"/>
    </source>
</evidence>
<dbReference type="AlphaFoldDB" id="A0A5P2UQS5"/>
<evidence type="ECO:0000256" key="2">
    <source>
        <dbReference type="SAM" id="Phobius"/>
    </source>
</evidence>
<gene>
    <name evidence="4" type="ORF">CP968_22790</name>
    <name evidence="3" type="ORF">GCM10010371_37020</name>
</gene>
<evidence type="ECO:0000313" key="4">
    <source>
        <dbReference type="EMBL" id="QEU80729.1"/>
    </source>
</evidence>
<dbReference type="OrthoDB" id="3539663at2"/>
<feature type="transmembrane region" description="Helical" evidence="2">
    <location>
        <begin position="99"/>
        <end position="123"/>
    </location>
</feature>
<evidence type="ECO:0008006" key="6">
    <source>
        <dbReference type="Google" id="ProtNLM"/>
    </source>
</evidence>
<feature type="compositionally biased region" description="Basic and acidic residues" evidence="1">
    <location>
        <begin position="1"/>
        <end position="10"/>
    </location>
</feature>
<feature type="transmembrane region" description="Helical" evidence="2">
    <location>
        <begin position="175"/>
        <end position="206"/>
    </location>
</feature>
<protein>
    <recommendedName>
        <fullName evidence="6">DUF4386 domain-containing protein</fullName>
    </recommendedName>
</protein>
<dbReference type="EMBL" id="CP023701">
    <property type="protein sequence ID" value="QEU80729.1"/>
    <property type="molecule type" value="Genomic_DNA"/>
</dbReference>
<dbReference type="RefSeq" id="WP_150519750.1">
    <property type="nucleotide sequence ID" value="NZ_BMVX01000013.1"/>
</dbReference>
<sequence>MTKRPRDTRRPAHRPTRHPASTRDALARAAFRAAPLCLLVYGVIRLSDTDRGPDLAWTVGHLFMLSAVLLFAAVLTGLHRLTVPPPATASRAARLGAGAGLSLGLTGALALTVQGVIDLVVGLRAADRSEMQRLFEEVQSHPGVMPAVYTVGPLLFYVGLLWLTVQPALRRRIGAWCPVVLFLGIAAMTVSLDLLPLGALLFGAALAPLARALPSPAGAAGHPLG</sequence>
<accession>A0A5P2UQS5</accession>
<evidence type="ECO:0000313" key="3">
    <source>
        <dbReference type="EMBL" id="GGZ73874.1"/>
    </source>
</evidence>
<keyword evidence="5" id="KW-1185">Reference proteome</keyword>
<dbReference type="Proteomes" id="UP000326831">
    <property type="component" value="Chromosome"/>
</dbReference>
<evidence type="ECO:0000313" key="5">
    <source>
        <dbReference type="Proteomes" id="UP000326831"/>
    </source>
</evidence>
<keyword evidence="2" id="KW-0812">Transmembrane</keyword>